<reference evidence="1 2" key="1">
    <citation type="journal article" date="2019" name="Environ. Microbiol.">
        <title>Species interactions and distinct microbial communities in high Arctic permafrost affected cryosols are associated with the CH4 and CO2 gas fluxes.</title>
        <authorList>
            <person name="Altshuler I."/>
            <person name="Hamel J."/>
            <person name="Turney S."/>
            <person name="Magnuson E."/>
            <person name="Levesque R."/>
            <person name="Greer C."/>
            <person name="Whyte L.G."/>
        </authorList>
    </citation>
    <scope>NUCLEOTIDE SEQUENCE [LARGE SCALE GENOMIC DNA]</scope>
    <source>
        <strain evidence="1 2">S06.C</strain>
    </source>
</reference>
<comment type="caution">
    <text evidence="1">The sequence shown here is derived from an EMBL/GenBank/DDBJ whole genome shotgun (WGS) entry which is preliminary data.</text>
</comment>
<organism evidence="1 2">
    <name type="scientific">Variovorax guangxiensis</name>
    <dbReference type="NCBI Taxonomy" id="1775474"/>
    <lineage>
        <taxon>Bacteria</taxon>
        <taxon>Pseudomonadati</taxon>
        <taxon>Pseudomonadota</taxon>
        <taxon>Betaproteobacteria</taxon>
        <taxon>Burkholderiales</taxon>
        <taxon>Comamonadaceae</taxon>
        <taxon>Variovorax</taxon>
    </lineage>
</organism>
<dbReference type="EMBL" id="RCZI01000003">
    <property type="protein sequence ID" value="TPG27505.1"/>
    <property type="molecule type" value="Genomic_DNA"/>
</dbReference>
<gene>
    <name evidence="1" type="ORF">EAH82_12040</name>
</gene>
<evidence type="ECO:0000313" key="1">
    <source>
        <dbReference type="EMBL" id="TPG27505.1"/>
    </source>
</evidence>
<dbReference type="Proteomes" id="UP000319212">
    <property type="component" value="Unassembled WGS sequence"/>
</dbReference>
<evidence type="ECO:0000313" key="2">
    <source>
        <dbReference type="Proteomes" id="UP000319212"/>
    </source>
</evidence>
<proteinExistence type="predicted"/>
<sequence>MALMGQAALAMWWNIAPEVRADFEDWHAHEHFPERMGIPGFHRGTRWRAVEGDGMFVMYEMRAFDVLSSPAYVARLNAPTPWSTRLMPHHRDMVRSQCRVLASRGGGVARHALTVRLSPAPGGDEALRAFCRTTIDTLAMRPGLTGAHLLQHEMPAMQATTEQKIRGNADGWADWVLVVCGYDLDVLQAVSDNELSGATLMRHGAATSDVRGLYGLAVSATASDVI</sequence>
<dbReference type="RefSeq" id="WP_140842148.1">
    <property type="nucleotide sequence ID" value="NZ_RCZI01000003.1"/>
</dbReference>
<dbReference type="AlphaFoldDB" id="A0A502DQ11"/>
<name>A0A502DQ11_9BURK</name>
<accession>A0A502DQ11</accession>
<dbReference type="OrthoDB" id="6537357at2"/>
<protein>
    <submittedName>
        <fullName evidence="1">Uncharacterized protein</fullName>
    </submittedName>
</protein>